<dbReference type="GO" id="GO:0016740">
    <property type="term" value="F:transferase activity"/>
    <property type="evidence" value="ECO:0007669"/>
    <property type="project" value="UniProtKB-KW"/>
</dbReference>
<comment type="caution">
    <text evidence="4">The sequence shown here is derived from an EMBL/GenBank/DDBJ whole genome shotgun (WGS) entry which is preliminary data.</text>
</comment>
<dbReference type="PANTHER" id="PTHR38096">
    <property type="entry name" value="ENTEROBACTIN SYNTHASE COMPONENT D"/>
    <property type="match status" value="1"/>
</dbReference>
<name>A0ABV9TU08_9ACTN</name>
<dbReference type="InterPro" id="IPR037143">
    <property type="entry name" value="4-PPantetheinyl_Trfase_dom_sf"/>
</dbReference>
<gene>
    <name evidence="4" type="ORF">ACFPCY_09635</name>
</gene>
<protein>
    <submittedName>
        <fullName evidence="4">4'-phosphopantetheinyl transferase</fullName>
    </submittedName>
</protein>
<dbReference type="InterPro" id="IPR003542">
    <property type="entry name" value="Enbac_synth_compD-like"/>
</dbReference>
<dbReference type="Pfam" id="PF01648">
    <property type="entry name" value="ACPS"/>
    <property type="match status" value="1"/>
</dbReference>
<evidence type="ECO:0000259" key="2">
    <source>
        <dbReference type="Pfam" id="PF01648"/>
    </source>
</evidence>
<feature type="domain" description="4'-phosphopantetheinyl transferase" evidence="2">
    <location>
        <begin position="101"/>
        <end position="187"/>
    </location>
</feature>
<accession>A0ABV9TU08</accession>
<dbReference type="Proteomes" id="UP001595872">
    <property type="component" value="Unassembled WGS sequence"/>
</dbReference>
<keyword evidence="5" id="KW-1185">Reference proteome</keyword>
<organism evidence="4 5">
    <name type="scientific">Actinomadura gamaensis</name>
    <dbReference type="NCBI Taxonomy" id="1763541"/>
    <lineage>
        <taxon>Bacteria</taxon>
        <taxon>Bacillati</taxon>
        <taxon>Actinomycetota</taxon>
        <taxon>Actinomycetes</taxon>
        <taxon>Streptosporangiales</taxon>
        <taxon>Thermomonosporaceae</taxon>
        <taxon>Actinomadura</taxon>
    </lineage>
</organism>
<evidence type="ECO:0000313" key="4">
    <source>
        <dbReference type="EMBL" id="MFC4907580.1"/>
    </source>
</evidence>
<dbReference type="Pfam" id="PF17837">
    <property type="entry name" value="4PPT_N"/>
    <property type="match status" value="1"/>
</dbReference>
<dbReference type="PANTHER" id="PTHR38096:SF1">
    <property type="entry name" value="ENTEROBACTIN SYNTHASE COMPONENT D"/>
    <property type="match status" value="1"/>
</dbReference>
<evidence type="ECO:0000313" key="5">
    <source>
        <dbReference type="Proteomes" id="UP001595872"/>
    </source>
</evidence>
<dbReference type="RefSeq" id="WP_378253442.1">
    <property type="nucleotide sequence ID" value="NZ_JBHSIT010000002.1"/>
</dbReference>
<feature type="domain" description="4'-phosphopantetheinyl transferase N-terminal" evidence="3">
    <location>
        <begin position="28"/>
        <end position="94"/>
    </location>
</feature>
<dbReference type="InterPro" id="IPR008278">
    <property type="entry name" value="4-PPantetheinyl_Trfase_dom"/>
</dbReference>
<sequence length="218" mass="22644">MIEKLLPDAVAVAEEFGPPSPAPLLPGEEAAVARAVAKRRLEYASVRACARRALADIGRPPVALPPGERGAPAWPAGVVGSMTHCDGYRAAAVAPAASVAAVGIDAEPHAPLPDGVFEAIALPSETFRHAALARTAPGVHWDRLLFSAKEAVYKAWFPVTRLWLDFEGADITLGPDGTFAVRVLRAPGPGEGPLPAAYSGRWLVADGLVATAVAEPAR</sequence>
<dbReference type="SUPFAM" id="SSF56214">
    <property type="entry name" value="4'-phosphopantetheinyl transferase"/>
    <property type="match status" value="1"/>
</dbReference>
<dbReference type="InterPro" id="IPR041354">
    <property type="entry name" value="4PPT_N"/>
</dbReference>
<evidence type="ECO:0000256" key="1">
    <source>
        <dbReference type="ARBA" id="ARBA00022679"/>
    </source>
</evidence>
<reference evidence="5" key="1">
    <citation type="journal article" date="2019" name="Int. J. Syst. Evol. Microbiol.">
        <title>The Global Catalogue of Microorganisms (GCM) 10K type strain sequencing project: providing services to taxonomists for standard genome sequencing and annotation.</title>
        <authorList>
            <consortium name="The Broad Institute Genomics Platform"/>
            <consortium name="The Broad Institute Genome Sequencing Center for Infectious Disease"/>
            <person name="Wu L."/>
            <person name="Ma J."/>
        </authorList>
    </citation>
    <scope>NUCLEOTIDE SEQUENCE [LARGE SCALE GENOMIC DNA]</scope>
    <source>
        <strain evidence="5">KLKA75</strain>
    </source>
</reference>
<evidence type="ECO:0000259" key="3">
    <source>
        <dbReference type="Pfam" id="PF17837"/>
    </source>
</evidence>
<dbReference type="PRINTS" id="PR01399">
    <property type="entry name" value="ENTSNTHTASED"/>
</dbReference>
<proteinExistence type="predicted"/>
<keyword evidence="1 4" id="KW-0808">Transferase</keyword>
<dbReference type="EMBL" id="JBHSIT010000002">
    <property type="protein sequence ID" value="MFC4907580.1"/>
    <property type="molecule type" value="Genomic_DNA"/>
</dbReference>